<dbReference type="EMBL" id="JARFPL010000027">
    <property type="protein sequence ID" value="MDF0593707.1"/>
    <property type="molecule type" value="Genomic_DNA"/>
</dbReference>
<feature type="domain" description="Polymerase nucleotidyl transferase" evidence="1">
    <location>
        <begin position="111"/>
        <end position="185"/>
    </location>
</feature>
<keyword evidence="3" id="KW-1185">Reference proteome</keyword>
<protein>
    <submittedName>
        <fullName evidence="2">DNA polymerase subunit beta</fullName>
    </submittedName>
</protein>
<dbReference type="Pfam" id="PF01909">
    <property type="entry name" value="NTP_transf_2"/>
    <property type="match status" value="1"/>
</dbReference>
<sequence length="309" mass="35622">MRARIRDFLETVDGWIFAVVDYHHPDGIRSILRYVPDPVGEREAGGVRYRKLDFEEAYAFLRKERQEYVRDVHVVPEEDVLRLFRPEEELSKAAERDERVAEIVSVLKAGGVPVEKMGITGSFLVGLEGPASDIDFLVRGREWWRARDVISAAKREDGRIRDLDEATWDKIYRKRVPEICRDEFVLHERRKGNRGVVDETYFDLLFTRDWDQIAPPFPPGEKAGRRKIDAVVLDAKFAFDNPAVYKIDHPEISTILCYTHTYAGQALRGERIEAVGVVEETREGPRLVVGTTREAKGEWIRSLTLLERG</sequence>
<reference evidence="2 3" key="1">
    <citation type="submission" date="2023-03" db="EMBL/GenBank/DDBJ databases">
        <title>Whole genome sequencing of Methanotrichaceae archaeon M04Ac.</title>
        <authorList>
            <person name="Khomyakova M.A."/>
            <person name="Merkel A.Y."/>
            <person name="Slobodkin A.I."/>
        </authorList>
    </citation>
    <scope>NUCLEOTIDE SEQUENCE [LARGE SCALE GENOMIC DNA]</scope>
    <source>
        <strain evidence="2 3">M04Ac</strain>
    </source>
</reference>
<dbReference type="Proteomes" id="UP001215956">
    <property type="component" value="Unassembled WGS sequence"/>
</dbReference>
<dbReference type="InterPro" id="IPR043519">
    <property type="entry name" value="NT_sf"/>
</dbReference>
<evidence type="ECO:0000313" key="3">
    <source>
        <dbReference type="Proteomes" id="UP001215956"/>
    </source>
</evidence>
<dbReference type="SUPFAM" id="SSF81301">
    <property type="entry name" value="Nucleotidyltransferase"/>
    <property type="match status" value="1"/>
</dbReference>
<comment type="caution">
    <text evidence="2">The sequence shown here is derived from an EMBL/GenBank/DDBJ whole genome shotgun (WGS) entry which is preliminary data.</text>
</comment>
<organism evidence="2 3">
    <name type="scientific">Candidatus Methanocrinis alkalitolerans</name>
    <dbReference type="NCBI Taxonomy" id="3033395"/>
    <lineage>
        <taxon>Archaea</taxon>
        <taxon>Methanobacteriati</taxon>
        <taxon>Methanobacteriota</taxon>
        <taxon>Stenosarchaea group</taxon>
        <taxon>Methanomicrobia</taxon>
        <taxon>Methanotrichales</taxon>
        <taxon>Methanotrichaceae</taxon>
        <taxon>Methanocrinis</taxon>
    </lineage>
</organism>
<name>A0ABT5XG61_9EURY</name>
<gene>
    <name evidence="2" type="ORF">P0O24_08935</name>
</gene>
<evidence type="ECO:0000313" key="2">
    <source>
        <dbReference type="EMBL" id="MDF0593707.1"/>
    </source>
</evidence>
<dbReference type="RefSeq" id="WP_316969408.1">
    <property type="nucleotide sequence ID" value="NZ_JARFPL010000027.1"/>
</dbReference>
<accession>A0ABT5XG61</accession>
<evidence type="ECO:0000259" key="1">
    <source>
        <dbReference type="Pfam" id="PF01909"/>
    </source>
</evidence>
<proteinExistence type="predicted"/>
<dbReference type="InterPro" id="IPR002934">
    <property type="entry name" value="Polymerase_NTP_transf_dom"/>
</dbReference>